<organism evidence="2">
    <name type="scientific">Rhizophora mucronata</name>
    <name type="common">Asiatic mangrove</name>
    <dbReference type="NCBI Taxonomy" id="61149"/>
    <lineage>
        <taxon>Eukaryota</taxon>
        <taxon>Viridiplantae</taxon>
        <taxon>Streptophyta</taxon>
        <taxon>Embryophyta</taxon>
        <taxon>Tracheophyta</taxon>
        <taxon>Spermatophyta</taxon>
        <taxon>Magnoliopsida</taxon>
        <taxon>eudicotyledons</taxon>
        <taxon>Gunneridae</taxon>
        <taxon>Pentapetalae</taxon>
        <taxon>rosids</taxon>
        <taxon>fabids</taxon>
        <taxon>Malpighiales</taxon>
        <taxon>Rhizophoraceae</taxon>
        <taxon>Rhizophora</taxon>
    </lineage>
</organism>
<dbReference type="EMBL" id="GGEC01064760">
    <property type="protein sequence ID" value="MBX45244.1"/>
    <property type="molecule type" value="Transcribed_RNA"/>
</dbReference>
<feature type="transmembrane region" description="Helical" evidence="1">
    <location>
        <begin position="33"/>
        <end position="51"/>
    </location>
</feature>
<sequence>MLIRFSYLISSSCSICCVHLFMHACVDSLCVTYFLSKGGVLLWLILTFSWSTSPFDVMDNW</sequence>
<protein>
    <submittedName>
        <fullName evidence="2">Uncharacterized protein</fullName>
    </submittedName>
</protein>
<evidence type="ECO:0000313" key="2">
    <source>
        <dbReference type="EMBL" id="MBX45244.1"/>
    </source>
</evidence>
<name>A0A2P2NS33_RHIMU</name>
<dbReference type="AlphaFoldDB" id="A0A2P2NS33"/>
<keyword evidence="1" id="KW-1133">Transmembrane helix</keyword>
<evidence type="ECO:0000256" key="1">
    <source>
        <dbReference type="SAM" id="Phobius"/>
    </source>
</evidence>
<accession>A0A2P2NS33</accession>
<reference evidence="2" key="1">
    <citation type="submission" date="2018-02" db="EMBL/GenBank/DDBJ databases">
        <title>Rhizophora mucronata_Transcriptome.</title>
        <authorList>
            <person name="Meera S.P."/>
            <person name="Sreeshan A."/>
            <person name="Augustine A."/>
        </authorList>
    </citation>
    <scope>NUCLEOTIDE SEQUENCE</scope>
    <source>
        <tissue evidence="2">Leaf</tissue>
    </source>
</reference>
<keyword evidence="1" id="KW-0472">Membrane</keyword>
<proteinExistence type="predicted"/>
<keyword evidence="1" id="KW-0812">Transmembrane</keyword>